<dbReference type="SUPFAM" id="SSF46785">
    <property type="entry name" value="Winged helix' DNA-binding domain"/>
    <property type="match status" value="1"/>
</dbReference>
<dbReference type="eggNOG" id="COG0583">
    <property type="taxonomic scope" value="Bacteria"/>
</dbReference>
<comment type="similarity">
    <text evidence="1">Belongs to the LysR transcriptional regulatory family.</text>
</comment>
<dbReference type="GO" id="GO:0003700">
    <property type="term" value="F:DNA-binding transcription factor activity"/>
    <property type="evidence" value="ECO:0007669"/>
    <property type="project" value="InterPro"/>
</dbReference>
<accession>B1KFL5</accession>
<dbReference type="Proteomes" id="UP000002168">
    <property type="component" value="Chromosome"/>
</dbReference>
<dbReference type="CDD" id="cd08422">
    <property type="entry name" value="PBP2_CrgA_like"/>
    <property type="match status" value="1"/>
</dbReference>
<protein>
    <submittedName>
        <fullName evidence="6">Transcriptional regulator, LysR family</fullName>
    </submittedName>
</protein>
<dbReference type="AlphaFoldDB" id="B1KFL5"/>
<dbReference type="InterPro" id="IPR058163">
    <property type="entry name" value="LysR-type_TF_proteobact-type"/>
</dbReference>
<name>B1KFL5_SHEWM</name>
<organism evidence="6 7">
    <name type="scientific">Shewanella woodyi (strain ATCC 51908 / MS32)</name>
    <dbReference type="NCBI Taxonomy" id="392500"/>
    <lineage>
        <taxon>Bacteria</taxon>
        <taxon>Pseudomonadati</taxon>
        <taxon>Pseudomonadota</taxon>
        <taxon>Gammaproteobacteria</taxon>
        <taxon>Alteromonadales</taxon>
        <taxon>Shewanellaceae</taxon>
        <taxon>Shewanella</taxon>
    </lineage>
</organism>
<dbReference type="RefSeq" id="WP_012326520.1">
    <property type="nucleotide sequence ID" value="NC_010506.1"/>
</dbReference>
<evidence type="ECO:0000256" key="2">
    <source>
        <dbReference type="ARBA" id="ARBA00023015"/>
    </source>
</evidence>
<evidence type="ECO:0000256" key="4">
    <source>
        <dbReference type="ARBA" id="ARBA00023163"/>
    </source>
</evidence>
<evidence type="ECO:0000313" key="7">
    <source>
        <dbReference type="Proteomes" id="UP000002168"/>
    </source>
</evidence>
<dbReference type="EMBL" id="CP000961">
    <property type="protein sequence ID" value="ACA88190.1"/>
    <property type="molecule type" value="Genomic_DNA"/>
</dbReference>
<dbReference type="Pfam" id="PF03466">
    <property type="entry name" value="LysR_substrate"/>
    <property type="match status" value="1"/>
</dbReference>
<dbReference type="PROSITE" id="PS50931">
    <property type="entry name" value="HTH_LYSR"/>
    <property type="match status" value="1"/>
</dbReference>
<dbReference type="InterPro" id="IPR000847">
    <property type="entry name" value="LysR_HTH_N"/>
</dbReference>
<dbReference type="InterPro" id="IPR036388">
    <property type="entry name" value="WH-like_DNA-bd_sf"/>
</dbReference>
<reference evidence="6 7" key="1">
    <citation type="submission" date="2008-02" db="EMBL/GenBank/DDBJ databases">
        <title>Complete sequence of Shewanella woodyi ATCC 51908.</title>
        <authorList>
            <consortium name="US DOE Joint Genome Institute"/>
            <person name="Copeland A."/>
            <person name="Lucas S."/>
            <person name="Lapidus A."/>
            <person name="Glavina del Rio T."/>
            <person name="Dalin E."/>
            <person name="Tice H."/>
            <person name="Bruce D."/>
            <person name="Goodwin L."/>
            <person name="Pitluck S."/>
            <person name="Sims D."/>
            <person name="Brettin T."/>
            <person name="Detter J.C."/>
            <person name="Han C."/>
            <person name="Kuske C.R."/>
            <person name="Schmutz J."/>
            <person name="Larimer F."/>
            <person name="Land M."/>
            <person name="Hauser L."/>
            <person name="Kyrpides N."/>
            <person name="Lykidis A."/>
            <person name="Zhao J.-S."/>
            <person name="Richardson P."/>
        </authorList>
    </citation>
    <scope>NUCLEOTIDE SEQUENCE [LARGE SCALE GENOMIC DNA]</scope>
    <source>
        <strain evidence="7">ATCC 51908 / MS32</strain>
    </source>
</reference>
<sequence length="298" mass="33602">MDKYESMQLFIHTSRSGSFTAAADELNLTQSAVSKKIAWLEKKLGFTLFHRNSRKIQLTTQGKNYLSYCKQALDEMTYIESQLKGELNAVIGELRLSVPSAMATQILAKPISDFMAIHPQLTVNISVNDRQVDLIESKVDIAIRVATLPDSGYKARFLFNNQSIMFASPSYLKDKGTPKTAEELTTHQCLVYSLKAPSNIWSLTDSNNTTVKVKVKERVKSDSAEMLLKMSLMGHGISALPNWMVKQHIDNGRLTAILVDYQSMSLPMYAVFKADGYQPYRIQAFVNFLAEYFQDNID</sequence>
<dbReference type="KEGG" id="swd:Swoo_3932"/>
<dbReference type="FunFam" id="1.10.10.10:FF:000001">
    <property type="entry name" value="LysR family transcriptional regulator"/>
    <property type="match status" value="1"/>
</dbReference>
<dbReference type="HOGENOM" id="CLU_039613_16_2_6"/>
<keyword evidence="7" id="KW-1185">Reference proteome</keyword>
<proteinExistence type="inferred from homology"/>
<evidence type="ECO:0000259" key="5">
    <source>
        <dbReference type="PROSITE" id="PS50931"/>
    </source>
</evidence>
<evidence type="ECO:0000256" key="3">
    <source>
        <dbReference type="ARBA" id="ARBA00023125"/>
    </source>
</evidence>
<feature type="domain" description="HTH lysR-type" evidence="5">
    <location>
        <begin position="1"/>
        <end position="59"/>
    </location>
</feature>
<dbReference type="PANTHER" id="PTHR30537">
    <property type="entry name" value="HTH-TYPE TRANSCRIPTIONAL REGULATOR"/>
    <property type="match status" value="1"/>
</dbReference>
<dbReference type="Pfam" id="PF00126">
    <property type="entry name" value="HTH_1"/>
    <property type="match status" value="1"/>
</dbReference>
<evidence type="ECO:0000256" key="1">
    <source>
        <dbReference type="ARBA" id="ARBA00009437"/>
    </source>
</evidence>
<dbReference type="InterPro" id="IPR005119">
    <property type="entry name" value="LysR_subst-bd"/>
</dbReference>
<keyword evidence="2" id="KW-0805">Transcription regulation</keyword>
<dbReference type="PANTHER" id="PTHR30537:SF5">
    <property type="entry name" value="HTH-TYPE TRANSCRIPTIONAL ACTIVATOR TTDR-RELATED"/>
    <property type="match status" value="1"/>
</dbReference>
<keyword evidence="4" id="KW-0804">Transcription</keyword>
<keyword evidence="3" id="KW-0238">DNA-binding</keyword>
<dbReference type="GO" id="GO:0003677">
    <property type="term" value="F:DNA binding"/>
    <property type="evidence" value="ECO:0007669"/>
    <property type="project" value="UniProtKB-KW"/>
</dbReference>
<dbReference type="InterPro" id="IPR036390">
    <property type="entry name" value="WH_DNA-bd_sf"/>
</dbReference>
<dbReference type="Gene3D" id="1.10.10.10">
    <property type="entry name" value="Winged helix-like DNA-binding domain superfamily/Winged helix DNA-binding domain"/>
    <property type="match status" value="1"/>
</dbReference>
<dbReference type="PRINTS" id="PR00039">
    <property type="entry name" value="HTHLYSR"/>
</dbReference>
<evidence type="ECO:0000313" key="6">
    <source>
        <dbReference type="EMBL" id="ACA88190.1"/>
    </source>
</evidence>
<dbReference type="STRING" id="392500.Swoo_3932"/>
<gene>
    <name evidence="6" type="ordered locus">Swoo_3932</name>
</gene>
<dbReference type="Gene3D" id="3.40.190.290">
    <property type="match status" value="1"/>
</dbReference>
<dbReference type="SUPFAM" id="SSF53850">
    <property type="entry name" value="Periplasmic binding protein-like II"/>
    <property type="match status" value="1"/>
</dbReference>